<comment type="caution">
    <text evidence="4">The sequence shown here is derived from an EMBL/GenBank/DDBJ whole genome shotgun (WGS) entry which is preliminary data.</text>
</comment>
<reference evidence="4 5" key="1">
    <citation type="submission" date="2018-08" db="EMBL/GenBank/DDBJ databases">
        <title>The multiple taxonomic identification of Sphingomonas gilva.</title>
        <authorList>
            <person name="Zhu D."/>
            <person name="Zheng S."/>
        </authorList>
    </citation>
    <scope>NUCLEOTIDE SEQUENCE [LARGE SCALE GENOMIC DNA]</scope>
    <source>
        <strain evidence="4 5">ZDH117</strain>
    </source>
</reference>
<organism evidence="4 5">
    <name type="scientific">Sphingomonas gilva</name>
    <dbReference type="NCBI Taxonomy" id="2305907"/>
    <lineage>
        <taxon>Bacteria</taxon>
        <taxon>Pseudomonadati</taxon>
        <taxon>Pseudomonadota</taxon>
        <taxon>Alphaproteobacteria</taxon>
        <taxon>Sphingomonadales</taxon>
        <taxon>Sphingomonadaceae</taxon>
        <taxon>Sphingomonas</taxon>
    </lineage>
</organism>
<dbReference type="InterPro" id="IPR036465">
    <property type="entry name" value="vWFA_dom_sf"/>
</dbReference>
<dbReference type="SUPFAM" id="SSF53300">
    <property type="entry name" value="vWA-like"/>
    <property type="match status" value="1"/>
</dbReference>
<name>A0A396RS05_9SPHN</name>
<feature type="domain" description="Putative Flp pilus-assembly TadG-like N-terminal" evidence="3">
    <location>
        <begin position="24"/>
        <end position="68"/>
    </location>
</feature>
<sequence>MTSIPDAKNPRAGTLQRLRRDRAGNTIAMLAISLIPLAGLVGGAVDMSRMYLTKTRLQQACDAGALAGRKVMGGGTWGQSSYAPRNAAEQFFDGNFKTGDYGTSDLTRTYTESAGKVSGTASAKVPMTLMKIFKHATETISVTCDAEMRLPNTDVMFVLDTTGSMASKARSSDTDTKIVGLRKAVRCFYEVVARLDTEATCGSGPGPNGGTGSQVQIRFGFMPYATNVNVGRLLPTAWMADRWQYQSREAQTTTETYYTYETPGQVTQTGSDGRDNQDTDSWERYDRHYNVTSTWCRDNQPANTAHVPEENESGPFDESTTESNGVRTVTWKTRQRHEYVEYRRTHNNNNRCTYDMRDVEYDMIRTYSRSDEGVENTRVVFNQWRYAPVMLNVSGLKNGTGWNDDLVLPIGNGGSDRTIAWDGCIEERATVKQASYSPIPADAEDLDIDNVPVAGDQRTLWGPALPDVIYPRRVTSNWNQMNRAESLTATNYYNNVPYYCPTEARRLQQWPNAADFDDYVDRLVPDGNTYHDIGMIWGARFMSPTGIFRADNEFTPQGGEIERHMIFMSDGDTVASNTDYGPYGLPWFDRRTTDDGEAPSSSQLVDQVNARFEALCTAVKNKNITLWVISFGDGNNETTKNRLKNCATPGRFFQADGSDDLIATFRSIADQISQLRLTK</sequence>
<proteinExistence type="predicted"/>
<feature type="transmembrane region" description="Helical" evidence="2">
    <location>
        <begin position="27"/>
        <end position="45"/>
    </location>
</feature>
<dbReference type="InterPro" id="IPR028087">
    <property type="entry name" value="Tad_N"/>
</dbReference>
<gene>
    <name evidence="4" type="ORF">D1610_13210</name>
</gene>
<evidence type="ECO:0000313" key="4">
    <source>
        <dbReference type="EMBL" id="RHW17103.1"/>
    </source>
</evidence>
<keyword evidence="2" id="KW-0472">Membrane</keyword>
<evidence type="ECO:0000256" key="2">
    <source>
        <dbReference type="SAM" id="Phobius"/>
    </source>
</evidence>
<dbReference type="Pfam" id="PF13400">
    <property type="entry name" value="Tad"/>
    <property type="match status" value="1"/>
</dbReference>
<dbReference type="Gene3D" id="3.40.50.410">
    <property type="entry name" value="von Willebrand factor, type A domain"/>
    <property type="match status" value="2"/>
</dbReference>
<dbReference type="EMBL" id="QWLV01000006">
    <property type="protein sequence ID" value="RHW17103.1"/>
    <property type="molecule type" value="Genomic_DNA"/>
</dbReference>
<dbReference type="OrthoDB" id="7522752at2"/>
<feature type="region of interest" description="Disordered" evidence="1">
    <location>
        <begin position="299"/>
        <end position="327"/>
    </location>
</feature>
<keyword evidence="2" id="KW-0812">Transmembrane</keyword>
<dbReference type="Proteomes" id="UP000266693">
    <property type="component" value="Unassembled WGS sequence"/>
</dbReference>
<dbReference type="RefSeq" id="WP_118864684.1">
    <property type="nucleotide sequence ID" value="NZ_QWLV01000006.1"/>
</dbReference>
<evidence type="ECO:0000313" key="5">
    <source>
        <dbReference type="Proteomes" id="UP000266693"/>
    </source>
</evidence>
<accession>A0A396RS05</accession>
<evidence type="ECO:0000259" key="3">
    <source>
        <dbReference type="Pfam" id="PF13400"/>
    </source>
</evidence>
<keyword evidence="2" id="KW-1133">Transmembrane helix</keyword>
<keyword evidence="5" id="KW-1185">Reference proteome</keyword>
<protein>
    <submittedName>
        <fullName evidence="4">Pilus assembly protein</fullName>
    </submittedName>
</protein>
<dbReference type="AlphaFoldDB" id="A0A396RS05"/>
<evidence type="ECO:0000256" key="1">
    <source>
        <dbReference type="SAM" id="MobiDB-lite"/>
    </source>
</evidence>